<keyword evidence="2" id="KW-1185">Reference proteome</keyword>
<sequence length="186" mass="21133">MLDVCGLSKDVLLLVKEHLQDLRFTLRRASINGESDIGDKITAYICYRKKLKKETVKCLNCLKRMKSKTMISDLAITEQNLMLVADVLRVRMTSTCIVESLVPLVSRPWLDHKSGKKSAASKLVGVSGRTMTMDDIYDVVVLQSANKRLEGVRIAIEHLELEFECMFRRLIHTRVLLLSILTLQQA</sequence>
<protein>
    <submittedName>
        <fullName evidence="1">Uncharacterized protein</fullName>
    </submittedName>
</protein>
<organism evidence="1 2">
    <name type="scientific">Bauhinia variegata</name>
    <name type="common">Purple orchid tree</name>
    <name type="synonym">Phanera variegata</name>
    <dbReference type="NCBI Taxonomy" id="167791"/>
    <lineage>
        <taxon>Eukaryota</taxon>
        <taxon>Viridiplantae</taxon>
        <taxon>Streptophyta</taxon>
        <taxon>Embryophyta</taxon>
        <taxon>Tracheophyta</taxon>
        <taxon>Spermatophyta</taxon>
        <taxon>Magnoliopsida</taxon>
        <taxon>eudicotyledons</taxon>
        <taxon>Gunneridae</taxon>
        <taxon>Pentapetalae</taxon>
        <taxon>rosids</taxon>
        <taxon>fabids</taxon>
        <taxon>Fabales</taxon>
        <taxon>Fabaceae</taxon>
        <taxon>Cercidoideae</taxon>
        <taxon>Cercideae</taxon>
        <taxon>Bauhiniinae</taxon>
        <taxon>Bauhinia</taxon>
    </lineage>
</organism>
<reference evidence="1 2" key="1">
    <citation type="journal article" date="2022" name="DNA Res.">
        <title>Chromosomal-level genome assembly of the orchid tree Bauhinia variegata (Leguminosae; Cercidoideae) supports the allotetraploid origin hypothesis of Bauhinia.</title>
        <authorList>
            <person name="Zhong Y."/>
            <person name="Chen Y."/>
            <person name="Zheng D."/>
            <person name="Pang J."/>
            <person name="Liu Y."/>
            <person name="Luo S."/>
            <person name="Meng S."/>
            <person name="Qian L."/>
            <person name="Wei D."/>
            <person name="Dai S."/>
            <person name="Zhou R."/>
        </authorList>
    </citation>
    <scope>NUCLEOTIDE SEQUENCE [LARGE SCALE GENOMIC DNA]</scope>
    <source>
        <strain evidence="1">BV-YZ2020</strain>
    </source>
</reference>
<evidence type="ECO:0000313" key="1">
    <source>
        <dbReference type="EMBL" id="KAI4317013.1"/>
    </source>
</evidence>
<gene>
    <name evidence="1" type="ORF">L6164_024927</name>
</gene>
<dbReference type="EMBL" id="CM039435">
    <property type="protein sequence ID" value="KAI4317013.1"/>
    <property type="molecule type" value="Genomic_DNA"/>
</dbReference>
<name>A0ACB9LZD3_BAUVA</name>
<evidence type="ECO:0000313" key="2">
    <source>
        <dbReference type="Proteomes" id="UP000828941"/>
    </source>
</evidence>
<dbReference type="Proteomes" id="UP000828941">
    <property type="component" value="Chromosome 10"/>
</dbReference>
<proteinExistence type="predicted"/>
<comment type="caution">
    <text evidence="1">The sequence shown here is derived from an EMBL/GenBank/DDBJ whole genome shotgun (WGS) entry which is preliminary data.</text>
</comment>
<accession>A0ACB9LZD3</accession>